<organism evidence="1 2">
    <name type="scientific">Algoriphagus halophytocola</name>
    <dbReference type="NCBI Taxonomy" id="2991499"/>
    <lineage>
        <taxon>Bacteria</taxon>
        <taxon>Pseudomonadati</taxon>
        <taxon>Bacteroidota</taxon>
        <taxon>Cytophagia</taxon>
        <taxon>Cytophagales</taxon>
        <taxon>Cyclobacteriaceae</taxon>
        <taxon>Algoriphagus</taxon>
    </lineage>
</organism>
<evidence type="ECO:0000313" key="2">
    <source>
        <dbReference type="Proteomes" id="UP001163156"/>
    </source>
</evidence>
<accession>A0ABY6MBX0</accession>
<protein>
    <submittedName>
        <fullName evidence="1">TolB-like 6-bladed beta-propeller domain-containing protein</fullName>
    </submittedName>
</protein>
<dbReference type="PROSITE" id="PS51257">
    <property type="entry name" value="PROKAR_LIPOPROTEIN"/>
    <property type="match status" value="1"/>
</dbReference>
<dbReference type="Pfam" id="PF15869">
    <property type="entry name" value="TolB_like"/>
    <property type="match status" value="1"/>
</dbReference>
<reference evidence="1" key="1">
    <citation type="submission" date="2022-10" db="EMBL/GenBank/DDBJ databases">
        <title>Algoriphagus sp. a novel bacteria isolate from halophytes salicornia europaea.</title>
        <authorList>
            <person name="Peng Y."/>
            <person name="Jiang L."/>
            <person name="Lee J."/>
        </authorList>
    </citation>
    <scope>NUCLEOTIDE SEQUENCE</scope>
    <source>
        <strain evidence="1">TR-M5</strain>
    </source>
</reference>
<proteinExistence type="predicted"/>
<dbReference type="Proteomes" id="UP001163156">
    <property type="component" value="Chromosome"/>
</dbReference>
<sequence length="353" mass="40644">MKNKLLFVFGVFSGLLFLYSCNSEIERIDPIQEFKNTEPVSSYRLQASDSLFKVVDLLSIGDVLIAYDDEMDYLYKIFDVEQDKFLKKFGKFGQGPCELSGFSFMVRTGEKGEKLGLFERQTREFQEFYLEQVLEYDEDPECIPFEGKFDFEIRSVVKVGENKFVGATLGDKPYTLLEGGKMKGSIGEYPYSSDFKGVNPMVLALAYQFRLIKHPSKPIILSTSTFSYNMDILEAKDGNNLVINRSLHFWPPEFRSMETASETAAPIGKENRFGNIRTSVSENFIYVLYSDEPWEYQFPLKSDRVLVYDWDGNPVKILELDQEVSIIAVPDNDQYLIGYLDDGKANLYRFELD</sequence>
<dbReference type="RefSeq" id="WP_264807538.1">
    <property type="nucleotide sequence ID" value="NZ_CP110226.1"/>
</dbReference>
<dbReference type="EMBL" id="CP110226">
    <property type="protein sequence ID" value="UZD21090.1"/>
    <property type="molecule type" value="Genomic_DNA"/>
</dbReference>
<gene>
    <name evidence="1" type="ORF">OM944_10425</name>
</gene>
<name>A0ABY6MBX0_9BACT</name>
<keyword evidence="2" id="KW-1185">Reference proteome</keyword>
<evidence type="ECO:0000313" key="1">
    <source>
        <dbReference type="EMBL" id="UZD21090.1"/>
    </source>
</evidence>